<name>R8B2R2_9GAMM</name>
<evidence type="ECO:0000313" key="3">
    <source>
        <dbReference type="EMBL" id="EON92877.1"/>
    </source>
</evidence>
<dbReference type="eggNOG" id="ENOG5033E9E">
    <property type="taxonomic scope" value="Bacteria"/>
</dbReference>
<feature type="signal peptide" evidence="2">
    <location>
        <begin position="1"/>
        <end position="19"/>
    </location>
</feature>
<dbReference type="RefSeq" id="WP_012137799.1">
    <property type="nucleotide sequence ID" value="NZ_KE007317.1"/>
</dbReference>
<dbReference type="STRING" id="1318628.MARLIPOL_08989"/>
<keyword evidence="4" id="KW-1185">Reference proteome</keyword>
<dbReference type="EMBL" id="ASAD01000010">
    <property type="protein sequence ID" value="EON92877.1"/>
    <property type="molecule type" value="Genomic_DNA"/>
</dbReference>
<dbReference type="HOGENOM" id="CLU_735220_0_0_6"/>
<comment type="caution">
    <text evidence="3">The sequence shown here is derived from an EMBL/GenBank/DDBJ whole genome shotgun (WGS) entry which is preliminary data.</text>
</comment>
<dbReference type="GO" id="GO:0008643">
    <property type="term" value="P:carbohydrate transport"/>
    <property type="evidence" value="ECO:0007669"/>
    <property type="project" value="InterPro"/>
</dbReference>
<feature type="chain" id="PRO_5004451697" description="Maltose operon substrate-binding protein (MalM)" evidence="2">
    <location>
        <begin position="20"/>
        <end position="341"/>
    </location>
</feature>
<protein>
    <recommendedName>
        <fullName evidence="5">Maltose operon substrate-binding protein (MalM)</fullName>
    </recommendedName>
</protein>
<evidence type="ECO:0000256" key="1">
    <source>
        <dbReference type="SAM" id="MobiDB-lite"/>
    </source>
</evidence>
<feature type="compositionally biased region" description="Basic and acidic residues" evidence="1">
    <location>
        <begin position="51"/>
        <end position="70"/>
    </location>
</feature>
<organism evidence="3 4">
    <name type="scientific">Marinobacter lipolyticus SM19</name>
    <dbReference type="NCBI Taxonomy" id="1318628"/>
    <lineage>
        <taxon>Bacteria</taxon>
        <taxon>Pseudomonadati</taxon>
        <taxon>Pseudomonadota</taxon>
        <taxon>Gammaproteobacteria</taxon>
        <taxon>Pseudomonadales</taxon>
        <taxon>Marinobacteraceae</taxon>
        <taxon>Marinobacter</taxon>
    </lineage>
</organism>
<keyword evidence="2" id="KW-0732">Signal</keyword>
<feature type="region of interest" description="Disordered" evidence="1">
    <location>
        <begin position="51"/>
        <end position="110"/>
    </location>
</feature>
<dbReference type="PROSITE" id="PS51257">
    <property type="entry name" value="PROKAR_LIPOPROTEIN"/>
    <property type="match status" value="1"/>
</dbReference>
<evidence type="ECO:0000313" key="4">
    <source>
        <dbReference type="Proteomes" id="UP000016540"/>
    </source>
</evidence>
<dbReference type="PATRIC" id="fig|1318628.3.peg.1799"/>
<evidence type="ECO:0008006" key="5">
    <source>
        <dbReference type="Google" id="ProtNLM"/>
    </source>
</evidence>
<reference evidence="3 4" key="1">
    <citation type="journal article" date="2013" name="Genome Announc.">
        <title>Draft Genome Sequence of the Moderately Halophilic Bacterium Marinobacter lipolyticus Strain SM19.</title>
        <authorList>
            <person name="Papke R.T."/>
            <person name="de la Haba R.R."/>
            <person name="Infante-Dominguez C."/>
            <person name="Perez D."/>
            <person name="Sanchez-Porro C."/>
            <person name="Lapierre P."/>
            <person name="Ventosa A."/>
        </authorList>
    </citation>
    <scope>NUCLEOTIDE SEQUENCE [LARGE SCALE GENOMIC DNA]</scope>
    <source>
        <strain evidence="3 4">SM19</strain>
    </source>
</reference>
<proteinExistence type="predicted"/>
<dbReference type="Pfam" id="PF07148">
    <property type="entry name" value="MalM"/>
    <property type="match status" value="1"/>
</dbReference>
<dbReference type="InterPro" id="IPR010794">
    <property type="entry name" value="MalM"/>
</dbReference>
<dbReference type="GO" id="GO:0042597">
    <property type="term" value="C:periplasmic space"/>
    <property type="evidence" value="ECO:0007669"/>
    <property type="project" value="InterPro"/>
</dbReference>
<sequence length="341" mass="38587">MPNNRFPYAAILTVTMALAALVGCQADGSSPSSREGYFTWVDDKGRVQHSRIIRESEPESEQPSRDKARSEQSASADDSEFNLENYPDGNELERRGYVRPGEPQPYFTWQDAEGNIRTSYYQPDTRSEVEKGRIRPPVKLTPASIYHRSAYSAPVTKREGGDPDAFAILGIDDAGDGFLKRWAGNCCEDFGRGDVEVWRSDREFGVTLDDSSPVHDFMTGRSPYRLIRLPAGAEKRDFILRLRSFANDGLFVPSIAFLDTSMKPVRIVTDLVAEYVPETWHRHGYLEAFIPVFPGHGERWMVIFTRDEDLQGQTVVEDKRGPRAIHHSLRGELGLAEIRER</sequence>
<evidence type="ECO:0000256" key="2">
    <source>
        <dbReference type="SAM" id="SignalP"/>
    </source>
</evidence>
<dbReference type="AlphaFoldDB" id="R8B2R2"/>
<dbReference type="Proteomes" id="UP000016540">
    <property type="component" value="Unassembled WGS sequence"/>
</dbReference>
<accession>R8B2R2</accession>
<gene>
    <name evidence="3" type="ORF">MARLIPOL_08989</name>
</gene>